<feature type="domain" description="HTH cro/C1-type" evidence="1">
    <location>
        <begin position="24"/>
        <end position="76"/>
    </location>
</feature>
<dbReference type="GO" id="GO:0003677">
    <property type="term" value="F:DNA binding"/>
    <property type="evidence" value="ECO:0007669"/>
    <property type="project" value="InterPro"/>
</dbReference>
<accession>A0A085YY26</accession>
<evidence type="ECO:0000259" key="1">
    <source>
        <dbReference type="Pfam" id="PF13443"/>
    </source>
</evidence>
<dbReference type="Proteomes" id="UP000028703">
    <property type="component" value="Unassembled WGS sequence"/>
</dbReference>
<dbReference type="STRING" id="421531.IX38_21755"/>
<name>A0A085YY26_9FLAO</name>
<dbReference type="EMBL" id="JPRO01000031">
    <property type="protein sequence ID" value="KFE97089.1"/>
    <property type="molecule type" value="Genomic_DNA"/>
</dbReference>
<reference evidence="2 3" key="1">
    <citation type="submission" date="2014-07" db="EMBL/GenBank/DDBJ databases">
        <title>Genome of Chryseobacterium luteum DSM 18605.</title>
        <authorList>
            <person name="Stropko S.J."/>
            <person name="Pipes S.E."/>
            <person name="Newman J.D."/>
        </authorList>
    </citation>
    <scope>NUCLEOTIDE SEQUENCE [LARGE SCALE GENOMIC DNA]</scope>
    <source>
        <strain evidence="2 3">DSM 18605</strain>
    </source>
</reference>
<dbReference type="RefSeq" id="WP_034707867.1">
    <property type="nucleotide sequence ID" value="NZ_JPRO01000031.1"/>
</dbReference>
<evidence type="ECO:0000313" key="3">
    <source>
        <dbReference type="Proteomes" id="UP000028703"/>
    </source>
</evidence>
<sequence length="77" mass="9139">MKDINEKICSYITKNWLIPWLQEGKSQTSFAKNHDVEESTIRKIKGEEPYRIPVETLFKMCEARKISLSDFFKLINE</sequence>
<gene>
    <name evidence="2" type="ORF">IX38_21755</name>
</gene>
<dbReference type="eggNOG" id="ENOG503314A">
    <property type="taxonomic scope" value="Bacteria"/>
</dbReference>
<evidence type="ECO:0000313" key="2">
    <source>
        <dbReference type="EMBL" id="KFE97089.1"/>
    </source>
</evidence>
<dbReference type="AlphaFoldDB" id="A0A085YY26"/>
<dbReference type="Gene3D" id="1.10.260.40">
    <property type="entry name" value="lambda repressor-like DNA-binding domains"/>
    <property type="match status" value="1"/>
</dbReference>
<dbReference type="InterPro" id="IPR001387">
    <property type="entry name" value="Cro/C1-type_HTH"/>
</dbReference>
<keyword evidence="3" id="KW-1185">Reference proteome</keyword>
<dbReference type="InterPro" id="IPR010982">
    <property type="entry name" value="Lambda_DNA-bd_dom_sf"/>
</dbReference>
<proteinExistence type="predicted"/>
<protein>
    <recommendedName>
        <fullName evidence="1">HTH cro/C1-type domain-containing protein</fullName>
    </recommendedName>
</protein>
<organism evidence="2 3">
    <name type="scientific">Chryseobacterium luteum</name>
    <dbReference type="NCBI Taxonomy" id="421531"/>
    <lineage>
        <taxon>Bacteria</taxon>
        <taxon>Pseudomonadati</taxon>
        <taxon>Bacteroidota</taxon>
        <taxon>Flavobacteriia</taxon>
        <taxon>Flavobacteriales</taxon>
        <taxon>Weeksellaceae</taxon>
        <taxon>Chryseobacterium group</taxon>
        <taxon>Chryseobacterium</taxon>
    </lineage>
</organism>
<dbReference type="SUPFAM" id="SSF47413">
    <property type="entry name" value="lambda repressor-like DNA-binding domains"/>
    <property type="match status" value="1"/>
</dbReference>
<dbReference type="Pfam" id="PF13443">
    <property type="entry name" value="HTH_26"/>
    <property type="match status" value="1"/>
</dbReference>
<comment type="caution">
    <text evidence="2">The sequence shown here is derived from an EMBL/GenBank/DDBJ whole genome shotgun (WGS) entry which is preliminary data.</text>
</comment>
<dbReference type="OrthoDB" id="679419at2"/>